<sequence length="81" mass="9390">MQRGVEKMSLESSPKTARIMLSGNIRWYVNIESMLSELKIVLMENKISMEFAECLLTISKDLFQKEEHGMERVTHRDNADA</sequence>
<dbReference type="Proteomes" id="UP001054945">
    <property type="component" value="Unassembled WGS sequence"/>
</dbReference>
<comment type="caution">
    <text evidence="1">The sequence shown here is derived from an EMBL/GenBank/DDBJ whole genome shotgun (WGS) entry which is preliminary data.</text>
</comment>
<keyword evidence="2" id="KW-1185">Reference proteome</keyword>
<organism evidence="1 2">
    <name type="scientific">Caerostris extrusa</name>
    <name type="common">Bark spider</name>
    <name type="synonym">Caerostris bankana</name>
    <dbReference type="NCBI Taxonomy" id="172846"/>
    <lineage>
        <taxon>Eukaryota</taxon>
        <taxon>Metazoa</taxon>
        <taxon>Ecdysozoa</taxon>
        <taxon>Arthropoda</taxon>
        <taxon>Chelicerata</taxon>
        <taxon>Arachnida</taxon>
        <taxon>Araneae</taxon>
        <taxon>Araneomorphae</taxon>
        <taxon>Entelegynae</taxon>
        <taxon>Araneoidea</taxon>
        <taxon>Araneidae</taxon>
        <taxon>Caerostris</taxon>
    </lineage>
</organism>
<reference evidence="1 2" key="1">
    <citation type="submission" date="2021-06" db="EMBL/GenBank/DDBJ databases">
        <title>Caerostris extrusa draft genome.</title>
        <authorList>
            <person name="Kono N."/>
            <person name="Arakawa K."/>
        </authorList>
    </citation>
    <scope>NUCLEOTIDE SEQUENCE [LARGE SCALE GENOMIC DNA]</scope>
</reference>
<dbReference type="AlphaFoldDB" id="A0AAV4P5Y0"/>
<evidence type="ECO:0000313" key="2">
    <source>
        <dbReference type="Proteomes" id="UP001054945"/>
    </source>
</evidence>
<dbReference type="EMBL" id="BPLR01021692">
    <property type="protein sequence ID" value="GIX92439.1"/>
    <property type="molecule type" value="Genomic_DNA"/>
</dbReference>
<gene>
    <name evidence="1" type="ORF">CEXT_121271</name>
</gene>
<proteinExistence type="predicted"/>
<evidence type="ECO:0000313" key="1">
    <source>
        <dbReference type="EMBL" id="GIX92439.1"/>
    </source>
</evidence>
<name>A0AAV4P5Y0_CAEEX</name>
<accession>A0AAV4P5Y0</accession>
<protein>
    <submittedName>
        <fullName evidence="1">Uncharacterized protein</fullName>
    </submittedName>
</protein>